<name>A0A3N2QS25_9RHOB</name>
<evidence type="ECO:0000259" key="1">
    <source>
        <dbReference type="Pfam" id="PF05050"/>
    </source>
</evidence>
<dbReference type="NCBIfam" id="TIGR01444">
    <property type="entry name" value="fkbM_fam"/>
    <property type="match status" value="1"/>
</dbReference>
<comment type="caution">
    <text evidence="2">The sequence shown here is derived from an EMBL/GenBank/DDBJ whole genome shotgun (WGS) entry which is preliminary data.</text>
</comment>
<keyword evidence="2" id="KW-0489">Methyltransferase</keyword>
<dbReference type="AlphaFoldDB" id="A0A3N2QS25"/>
<dbReference type="SUPFAM" id="SSF53335">
    <property type="entry name" value="S-adenosyl-L-methionine-dependent methyltransferases"/>
    <property type="match status" value="1"/>
</dbReference>
<sequence>MMAEAPASSVVRDWIGTRLPGKAGRNYRRDLKKRRKSEAEAALMAVLDRISGGLCIDLGANLGVWTRRMAAASDRVIAFEPDPWTAQRLRENVADLPNVTVIEAAAGIRGGRAALYRSRQFEEDRETRSESSSLLSAKSNVDPASGVDVDVIDFPGFISDLDRDIAVLKVDIEGAEVELLEVLLDHPVLSRIGHLFVETHEDRIPDLAARTAALRARARRVAGPVINMDWR</sequence>
<dbReference type="EMBL" id="RDRB01000010">
    <property type="protein sequence ID" value="ROT98022.1"/>
    <property type="molecule type" value="Genomic_DNA"/>
</dbReference>
<reference evidence="2 3" key="1">
    <citation type="submission" date="2018-10" db="EMBL/GenBank/DDBJ databases">
        <title>Histidinibacterium lentulum gen. nov., sp. nov., a marine bacterium from the culture broth of Picochlorum sp. 122.</title>
        <authorList>
            <person name="Wang G."/>
        </authorList>
    </citation>
    <scope>NUCLEOTIDE SEQUENCE [LARGE SCALE GENOMIC DNA]</scope>
    <source>
        <strain evidence="2 3">B17</strain>
    </source>
</reference>
<dbReference type="OrthoDB" id="4104638at2"/>
<dbReference type="InterPro" id="IPR052514">
    <property type="entry name" value="SAM-dependent_MTase"/>
</dbReference>
<dbReference type="GO" id="GO:0032259">
    <property type="term" value="P:methylation"/>
    <property type="evidence" value="ECO:0007669"/>
    <property type="project" value="UniProtKB-KW"/>
</dbReference>
<dbReference type="GO" id="GO:0008168">
    <property type="term" value="F:methyltransferase activity"/>
    <property type="evidence" value="ECO:0007669"/>
    <property type="project" value="UniProtKB-KW"/>
</dbReference>
<dbReference type="InterPro" id="IPR029063">
    <property type="entry name" value="SAM-dependent_MTases_sf"/>
</dbReference>
<dbReference type="Pfam" id="PF05050">
    <property type="entry name" value="Methyltransf_21"/>
    <property type="match status" value="1"/>
</dbReference>
<dbReference type="PANTHER" id="PTHR34203:SF15">
    <property type="entry name" value="SLL1173 PROTEIN"/>
    <property type="match status" value="1"/>
</dbReference>
<dbReference type="Proteomes" id="UP000268016">
    <property type="component" value="Unassembled WGS sequence"/>
</dbReference>
<proteinExistence type="predicted"/>
<evidence type="ECO:0000313" key="2">
    <source>
        <dbReference type="EMBL" id="ROT98022.1"/>
    </source>
</evidence>
<organism evidence="2 3">
    <name type="scientific">Histidinibacterium lentulum</name>
    <dbReference type="NCBI Taxonomy" id="2480588"/>
    <lineage>
        <taxon>Bacteria</taxon>
        <taxon>Pseudomonadati</taxon>
        <taxon>Pseudomonadota</taxon>
        <taxon>Alphaproteobacteria</taxon>
        <taxon>Rhodobacterales</taxon>
        <taxon>Paracoccaceae</taxon>
        <taxon>Histidinibacterium</taxon>
    </lineage>
</organism>
<dbReference type="InterPro" id="IPR006342">
    <property type="entry name" value="FkbM_mtfrase"/>
</dbReference>
<evidence type="ECO:0000313" key="3">
    <source>
        <dbReference type="Proteomes" id="UP000268016"/>
    </source>
</evidence>
<accession>A0A3N2QS25</accession>
<feature type="domain" description="Methyltransferase FkbM" evidence="1">
    <location>
        <begin position="57"/>
        <end position="201"/>
    </location>
</feature>
<keyword evidence="2" id="KW-0808">Transferase</keyword>
<dbReference type="Gene3D" id="3.40.50.150">
    <property type="entry name" value="Vaccinia Virus protein VP39"/>
    <property type="match status" value="1"/>
</dbReference>
<dbReference type="PANTHER" id="PTHR34203">
    <property type="entry name" value="METHYLTRANSFERASE, FKBM FAMILY PROTEIN"/>
    <property type="match status" value="1"/>
</dbReference>
<gene>
    <name evidence="2" type="ORF">EAT49_17275</name>
</gene>
<keyword evidence="3" id="KW-1185">Reference proteome</keyword>
<protein>
    <submittedName>
        <fullName evidence="2">FkbM family methyltransferase</fullName>
    </submittedName>
</protein>